<dbReference type="Proteomes" id="UP000887563">
    <property type="component" value="Unplaced"/>
</dbReference>
<dbReference type="WBParaSite" id="Minc3s00215g07753">
    <property type="protein sequence ID" value="Minc3s00215g07753"/>
    <property type="gene ID" value="Minc3s00215g07753"/>
</dbReference>
<evidence type="ECO:0000313" key="1">
    <source>
        <dbReference type="Proteomes" id="UP000887563"/>
    </source>
</evidence>
<sequence length="61" mass="7381">MTFLHFNKQHYLHNFNNKDSNNLHNNNRSIINNNHLTDNHFYNLLFDKKLAQLSTTIINRN</sequence>
<proteinExistence type="predicted"/>
<protein>
    <submittedName>
        <fullName evidence="2">Candidate secreted effector</fullName>
    </submittedName>
</protein>
<accession>A0A914L1U7</accession>
<organism evidence="1 2">
    <name type="scientific">Meloidogyne incognita</name>
    <name type="common">Southern root-knot nematode worm</name>
    <name type="synonym">Oxyuris incognita</name>
    <dbReference type="NCBI Taxonomy" id="6306"/>
    <lineage>
        <taxon>Eukaryota</taxon>
        <taxon>Metazoa</taxon>
        <taxon>Ecdysozoa</taxon>
        <taxon>Nematoda</taxon>
        <taxon>Chromadorea</taxon>
        <taxon>Rhabditida</taxon>
        <taxon>Tylenchina</taxon>
        <taxon>Tylenchomorpha</taxon>
        <taxon>Tylenchoidea</taxon>
        <taxon>Meloidogynidae</taxon>
        <taxon>Meloidogyninae</taxon>
        <taxon>Meloidogyne</taxon>
        <taxon>Meloidogyne incognita group</taxon>
    </lineage>
</organism>
<dbReference type="AlphaFoldDB" id="A0A914L1U7"/>
<keyword evidence="1" id="KW-1185">Reference proteome</keyword>
<reference evidence="2" key="1">
    <citation type="submission" date="2022-11" db="UniProtKB">
        <authorList>
            <consortium name="WormBaseParasite"/>
        </authorList>
    </citation>
    <scope>IDENTIFICATION</scope>
</reference>
<name>A0A914L1U7_MELIC</name>
<evidence type="ECO:0000313" key="2">
    <source>
        <dbReference type="WBParaSite" id="Minc3s00215g07753"/>
    </source>
</evidence>